<feature type="transmembrane region" description="Helical" evidence="1">
    <location>
        <begin position="20"/>
        <end position="38"/>
    </location>
</feature>
<keyword evidence="3" id="KW-1185">Reference proteome</keyword>
<name>A0A8H4LS23_9HYPO</name>
<dbReference type="OrthoDB" id="4760831at2759"/>
<organism evidence="2 3">
    <name type="scientific">Ophiocordyceps sinensis</name>
    <dbReference type="NCBI Taxonomy" id="72228"/>
    <lineage>
        <taxon>Eukaryota</taxon>
        <taxon>Fungi</taxon>
        <taxon>Dikarya</taxon>
        <taxon>Ascomycota</taxon>
        <taxon>Pezizomycotina</taxon>
        <taxon>Sordariomycetes</taxon>
        <taxon>Hypocreomycetidae</taxon>
        <taxon>Hypocreales</taxon>
        <taxon>Ophiocordycipitaceae</taxon>
        <taxon>Ophiocordyceps</taxon>
    </lineage>
</organism>
<keyword evidence="1" id="KW-1133">Transmembrane helix</keyword>
<sequence length="66" mass="7461">MPLRPWVAEHREMAITAKWVTGSALVAVVLPVEIWLILPDEEVAYSFMEYHRKSPAAQRPPPSGYA</sequence>
<evidence type="ECO:0000256" key="1">
    <source>
        <dbReference type="SAM" id="Phobius"/>
    </source>
</evidence>
<protein>
    <submittedName>
        <fullName evidence="2">Uncharacterized protein</fullName>
    </submittedName>
</protein>
<gene>
    <name evidence="2" type="ORF">G6O67_008719</name>
</gene>
<evidence type="ECO:0000313" key="3">
    <source>
        <dbReference type="Proteomes" id="UP000557566"/>
    </source>
</evidence>
<dbReference type="AlphaFoldDB" id="A0A8H4LS23"/>
<reference evidence="2 3" key="1">
    <citation type="journal article" date="2020" name="Genome Biol. Evol.">
        <title>A new high-quality draft genome assembly of the Chinese cordyceps Ophiocordyceps sinensis.</title>
        <authorList>
            <person name="Shu R."/>
            <person name="Zhang J."/>
            <person name="Meng Q."/>
            <person name="Zhang H."/>
            <person name="Zhou G."/>
            <person name="Li M."/>
            <person name="Wu P."/>
            <person name="Zhao Y."/>
            <person name="Chen C."/>
            <person name="Qin Q."/>
        </authorList>
    </citation>
    <scope>NUCLEOTIDE SEQUENCE [LARGE SCALE GENOMIC DNA]</scope>
    <source>
        <strain evidence="2 3">IOZ07</strain>
    </source>
</reference>
<keyword evidence="1" id="KW-0472">Membrane</keyword>
<keyword evidence="1" id="KW-0812">Transmembrane</keyword>
<dbReference type="Proteomes" id="UP000557566">
    <property type="component" value="Unassembled WGS sequence"/>
</dbReference>
<dbReference type="EMBL" id="JAAVMX010000012">
    <property type="protein sequence ID" value="KAF4504106.1"/>
    <property type="molecule type" value="Genomic_DNA"/>
</dbReference>
<evidence type="ECO:0000313" key="2">
    <source>
        <dbReference type="EMBL" id="KAF4504106.1"/>
    </source>
</evidence>
<proteinExistence type="predicted"/>
<accession>A0A8H4LS23</accession>
<comment type="caution">
    <text evidence="2">The sequence shown here is derived from an EMBL/GenBank/DDBJ whole genome shotgun (WGS) entry which is preliminary data.</text>
</comment>